<dbReference type="InterPro" id="IPR015797">
    <property type="entry name" value="NUDIX_hydrolase-like_dom_sf"/>
</dbReference>
<comment type="cofactor">
    <cofactor evidence="1">
        <name>Mg(2+)</name>
        <dbReference type="ChEBI" id="CHEBI:18420"/>
    </cofactor>
</comment>
<dbReference type="SUPFAM" id="SSF55811">
    <property type="entry name" value="Nudix"/>
    <property type="match status" value="1"/>
</dbReference>
<accession>A0AB39VSS9</accession>
<name>A0AB39VSS9_9GAMM</name>
<dbReference type="CDD" id="cd04678">
    <property type="entry name" value="NUDIX_MTH2_Nudt15"/>
    <property type="match status" value="1"/>
</dbReference>
<sequence>MSPQIGIGVLIFREGKILLGRRKGSHGAGDWSAPGGHLEFGETPEICGIREAWEETGISTGKLLAGPYVSNVFPEIDKHYVTLFMLSLCSEGEPVLREPEKCEGWQWFSIDSLPEPLFAPLRTLIDQYGIHGYNGVVNS</sequence>
<keyword evidence="2 4" id="KW-0378">Hydrolase</keyword>
<evidence type="ECO:0000256" key="1">
    <source>
        <dbReference type="ARBA" id="ARBA00001946"/>
    </source>
</evidence>
<dbReference type="AlphaFoldDB" id="A0AB39VSS9"/>
<dbReference type="PANTHER" id="PTHR16099">
    <property type="entry name" value="8-OXO-DGTP DIPHOSPHATES NUDT15"/>
    <property type="match status" value="1"/>
</dbReference>
<dbReference type="PROSITE" id="PS51462">
    <property type="entry name" value="NUDIX"/>
    <property type="match status" value="1"/>
</dbReference>
<dbReference type="FunFam" id="3.90.79.10:FF:000060">
    <property type="entry name" value="Nudix hydrolase 1"/>
    <property type="match status" value="1"/>
</dbReference>
<gene>
    <name evidence="4" type="ORF">AB3G37_03545</name>
</gene>
<dbReference type="RefSeq" id="WP_369789729.1">
    <property type="nucleotide sequence ID" value="NZ_CP165628.1"/>
</dbReference>
<evidence type="ECO:0000313" key="4">
    <source>
        <dbReference type="EMBL" id="XDU73202.1"/>
    </source>
</evidence>
<dbReference type="EMBL" id="CP165628">
    <property type="protein sequence ID" value="XDU73202.1"/>
    <property type="molecule type" value="Genomic_DNA"/>
</dbReference>
<protein>
    <submittedName>
        <fullName evidence="4">NUDIX hydrolase</fullName>
    </submittedName>
</protein>
<dbReference type="GO" id="GO:0016787">
    <property type="term" value="F:hydrolase activity"/>
    <property type="evidence" value="ECO:0007669"/>
    <property type="project" value="UniProtKB-KW"/>
</dbReference>
<dbReference type="Pfam" id="PF00293">
    <property type="entry name" value="NUDIX"/>
    <property type="match status" value="1"/>
</dbReference>
<dbReference type="InterPro" id="IPR000086">
    <property type="entry name" value="NUDIX_hydrolase_dom"/>
</dbReference>
<proteinExistence type="predicted"/>
<organism evidence="4">
    <name type="scientific">Rouxiella sp. WC2420</name>
    <dbReference type="NCBI Taxonomy" id="3234145"/>
    <lineage>
        <taxon>Bacteria</taxon>
        <taxon>Pseudomonadati</taxon>
        <taxon>Pseudomonadota</taxon>
        <taxon>Gammaproteobacteria</taxon>
        <taxon>Enterobacterales</taxon>
        <taxon>Yersiniaceae</taxon>
        <taxon>Rouxiella</taxon>
    </lineage>
</organism>
<reference evidence="4" key="1">
    <citation type="submission" date="2024-07" db="EMBL/GenBank/DDBJ databases">
        <authorList>
            <person name="Biller S.J."/>
        </authorList>
    </citation>
    <scope>NUCLEOTIDE SEQUENCE</scope>
    <source>
        <strain evidence="4">WC2420</strain>
    </source>
</reference>
<dbReference type="InterPro" id="IPR020476">
    <property type="entry name" value="Nudix_hydrolase"/>
</dbReference>
<evidence type="ECO:0000256" key="2">
    <source>
        <dbReference type="ARBA" id="ARBA00022801"/>
    </source>
</evidence>
<dbReference type="Gene3D" id="3.90.79.10">
    <property type="entry name" value="Nucleoside Triphosphate Pyrophosphohydrolase"/>
    <property type="match status" value="1"/>
</dbReference>
<dbReference type="PANTHER" id="PTHR16099:SF5">
    <property type="entry name" value="NUCLEOTIDE TRIPHOSPHATE DIPHOSPHATASE NUDT15"/>
    <property type="match status" value="1"/>
</dbReference>
<dbReference type="PRINTS" id="PR00502">
    <property type="entry name" value="NUDIXFAMILY"/>
</dbReference>
<evidence type="ECO:0000259" key="3">
    <source>
        <dbReference type="PROSITE" id="PS51462"/>
    </source>
</evidence>
<feature type="domain" description="Nudix hydrolase" evidence="3">
    <location>
        <begin position="2"/>
        <end position="131"/>
    </location>
</feature>